<dbReference type="Proteomes" id="UP000026961">
    <property type="component" value="Chromosome 10"/>
</dbReference>
<dbReference type="EnsemblPlants" id="OGLUM10G03240.1">
    <property type="protein sequence ID" value="OGLUM10G03240.1"/>
    <property type="gene ID" value="OGLUM10G03240"/>
</dbReference>
<dbReference type="Gramene" id="OGLUM10G03240.1">
    <property type="protein sequence ID" value="OGLUM10G03240.1"/>
    <property type="gene ID" value="OGLUM10G03240"/>
</dbReference>
<keyword evidence="3" id="KW-1185">Reference proteome</keyword>
<evidence type="ECO:0000256" key="1">
    <source>
        <dbReference type="SAM" id="MobiDB-lite"/>
    </source>
</evidence>
<reference evidence="2" key="2">
    <citation type="submission" date="2018-05" db="EMBL/GenBank/DDBJ databases">
        <title>OgluRS3 (Oryza glumaepatula Reference Sequence Version 3).</title>
        <authorList>
            <person name="Zhang J."/>
            <person name="Kudrna D."/>
            <person name="Lee S."/>
            <person name="Talag J."/>
            <person name="Welchert J."/>
            <person name="Wing R.A."/>
        </authorList>
    </citation>
    <scope>NUCLEOTIDE SEQUENCE [LARGE SCALE GENOMIC DNA]</scope>
</reference>
<dbReference type="AlphaFoldDB" id="A0A0E0B866"/>
<dbReference type="HOGENOM" id="CLU_1858461_0_0_1"/>
<feature type="compositionally biased region" description="Basic and acidic residues" evidence="1">
    <location>
        <begin position="72"/>
        <end position="82"/>
    </location>
</feature>
<feature type="region of interest" description="Disordered" evidence="1">
    <location>
        <begin position="34"/>
        <end position="85"/>
    </location>
</feature>
<proteinExistence type="predicted"/>
<accession>A0A0E0B866</accession>
<name>A0A0E0B866_9ORYZ</name>
<reference evidence="2" key="1">
    <citation type="submission" date="2015-04" db="UniProtKB">
        <authorList>
            <consortium name="EnsemblPlants"/>
        </authorList>
    </citation>
    <scope>IDENTIFICATION</scope>
</reference>
<evidence type="ECO:0000313" key="3">
    <source>
        <dbReference type="Proteomes" id="UP000026961"/>
    </source>
</evidence>
<sequence length="155" mass="16695">MVVAGRNHNGAPSLAWERWHGTQQAYELDETVAGGAPPAREVADLELPQPDPVPPRLDLTSPSRIGPGSGDGNERWEGDNDSGRLAWPVTTEADMANRSRRCLVCTVEGGGQRRAWMLTVPNCSDMGDDSRDGGIVSYQRRQCCRVGDPAKVGLG</sequence>
<evidence type="ECO:0000313" key="2">
    <source>
        <dbReference type="EnsemblPlants" id="OGLUM10G03240.1"/>
    </source>
</evidence>
<organism evidence="2">
    <name type="scientific">Oryza glumipatula</name>
    <dbReference type="NCBI Taxonomy" id="40148"/>
    <lineage>
        <taxon>Eukaryota</taxon>
        <taxon>Viridiplantae</taxon>
        <taxon>Streptophyta</taxon>
        <taxon>Embryophyta</taxon>
        <taxon>Tracheophyta</taxon>
        <taxon>Spermatophyta</taxon>
        <taxon>Magnoliopsida</taxon>
        <taxon>Liliopsida</taxon>
        <taxon>Poales</taxon>
        <taxon>Poaceae</taxon>
        <taxon>BOP clade</taxon>
        <taxon>Oryzoideae</taxon>
        <taxon>Oryzeae</taxon>
        <taxon>Oryzinae</taxon>
        <taxon>Oryza</taxon>
    </lineage>
</organism>
<protein>
    <submittedName>
        <fullName evidence="2">Uncharacterized protein</fullName>
    </submittedName>
</protein>